<dbReference type="PANTHER" id="PTHR12126">
    <property type="entry name" value="NADH-UBIQUINONE OXIDOREDUCTASE 39 KDA SUBUNIT-RELATED"/>
    <property type="match status" value="1"/>
</dbReference>
<dbReference type="InterPro" id="IPR001509">
    <property type="entry name" value="Epimerase_deHydtase"/>
</dbReference>
<dbReference type="Pfam" id="PF01370">
    <property type="entry name" value="Epimerase"/>
    <property type="match status" value="1"/>
</dbReference>
<feature type="domain" description="NAD-dependent epimerase/dehydratase" evidence="1">
    <location>
        <begin position="8"/>
        <end position="196"/>
    </location>
</feature>
<sequence>MTQKLAALTGGTGFLGGYVGAALEAAGWKVRRLMRPPRAVAADCVRGDLDDSAALDALVADADVVVHLAGLVKASADCAFFHVNRDGCRNLAAAIARAARPPRIVAVSSLAARHPELSAYAASKRAGEDAFRDAGLRPVVLRPTAIYGPGDREAATFLRACESGTAVVPAAPGARVTVIHAADVAAAVVAACEDPACDGETWELTDPHREGYGWRELFERIAAADGARMRILPLPRAAATAFAALNAAAQRVLGRAPMLTPGKVRELFHPDWSSAPERQPPERLWRPRIDLADGIVETLRHLRTPASKLG</sequence>
<accession>A0A212K802</accession>
<dbReference type="InterPro" id="IPR036291">
    <property type="entry name" value="NAD(P)-bd_dom_sf"/>
</dbReference>
<dbReference type="PANTHER" id="PTHR12126:SF11">
    <property type="entry name" value="NADH DEHYDROGENASE [UBIQUINONE] 1 ALPHA SUBCOMPLEX SUBUNIT 9, MITOCHONDRIAL"/>
    <property type="match status" value="1"/>
</dbReference>
<dbReference type="EMBL" id="FLUO01000001">
    <property type="protein sequence ID" value="SBW07796.1"/>
    <property type="molecule type" value="Genomic_DNA"/>
</dbReference>
<dbReference type="InterPro" id="IPR051207">
    <property type="entry name" value="ComplexI_NDUFA9_subunit"/>
</dbReference>
<dbReference type="GO" id="GO:0044877">
    <property type="term" value="F:protein-containing complex binding"/>
    <property type="evidence" value="ECO:0007669"/>
    <property type="project" value="TreeGrafter"/>
</dbReference>
<reference evidence="2" key="1">
    <citation type="submission" date="2016-04" db="EMBL/GenBank/DDBJ databases">
        <authorList>
            <person name="Evans L.H."/>
            <person name="Alamgir A."/>
            <person name="Owens N."/>
            <person name="Weber N.D."/>
            <person name="Virtaneva K."/>
            <person name="Barbian K."/>
            <person name="Babar A."/>
            <person name="Rosenke K."/>
        </authorList>
    </citation>
    <scope>NUCLEOTIDE SEQUENCE</scope>
    <source>
        <strain evidence="2">86</strain>
    </source>
</reference>
<organism evidence="2">
    <name type="scientific">uncultured Alphaproteobacteria bacterium</name>
    <dbReference type="NCBI Taxonomy" id="91750"/>
    <lineage>
        <taxon>Bacteria</taxon>
        <taxon>Pseudomonadati</taxon>
        <taxon>Pseudomonadota</taxon>
        <taxon>Alphaproteobacteria</taxon>
        <taxon>environmental samples</taxon>
    </lineage>
</organism>
<protein>
    <submittedName>
        <fullName evidence="2">NAD dependent epimerase</fullName>
    </submittedName>
</protein>
<proteinExistence type="predicted"/>
<name>A0A212K802_9PROT</name>
<gene>
    <name evidence="2" type="ORF">KL86APRO_12287</name>
</gene>
<dbReference type="Gene3D" id="3.40.50.720">
    <property type="entry name" value="NAD(P)-binding Rossmann-like Domain"/>
    <property type="match status" value="1"/>
</dbReference>
<dbReference type="AlphaFoldDB" id="A0A212K802"/>
<evidence type="ECO:0000313" key="2">
    <source>
        <dbReference type="EMBL" id="SBW07796.1"/>
    </source>
</evidence>
<evidence type="ECO:0000259" key="1">
    <source>
        <dbReference type="Pfam" id="PF01370"/>
    </source>
</evidence>
<dbReference type="SUPFAM" id="SSF51735">
    <property type="entry name" value="NAD(P)-binding Rossmann-fold domains"/>
    <property type="match status" value="1"/>
</dbReference>